<keyword evidence="3" id="KW-1185">Reference proteome</keyword>
<feature type="region of interest" description="Disordered" evidence="1">
    <location>
        <begin position="73"/>
        <end position="109"/>
    </location>
</feature>
<name>A0A3P7TAF6_HAEPC</name>
<evidence type="ECO:0000256" key="1">
    <source>
        <dbReference type="SAM" id="MobiDB-lite"/>
    </source>
</evidence>
<dbReference type="EMBL" id="UZAF01007964">
    <property type="protein sequence ID" value="VDO17731.1"/>
    <property type="molecule type" value="Genomic_DNA"/>
</dbReference>
<feature type="compositionally biased region" description="Low complexity" evidence="1">
    <location>
        <begin position="94"/>
        <end position="104"/>
    </location>
</feature>
<evidence type="ECO:0000313" key="3">
    <source>
        <dbReference type="Proteomes" id="UP000268014"/>
    </source>
</evidence>
<protein>
    <submittedName>
        <fullName evidence="2">Uncharacterized protein</fullName>
    </submittedName>
</protein>
<reference evidence="2 3" key="1">
    <citation type="submission" date="2018-11" db="EMBL/GenBank/DDBJ databases">
        <authorList>
            <consortium name="Pathogen Informatics"/>
        </authorList>
    </citation>
    <scope>NUCLEOTIDE SEQUENCE [LARGE SCALE GENOMIC DNA]</scope>
    <source>
        <strain evidence="2 3">MHpl1</strain>
    </source>
</reference>
<organism evidence="2 3">
    <name type="scientific">Haemonchus placei</name>
    <name type="common">Barber's pole worm</name>
    <dbReference type="NCBI Taxonomy" id="6290"/>
    <lineage>
        <taxon>Eukaryota</taxon>
        <taxon>Metazoa</taxon>
        <taxon>Ecdysozoa</taxon>
        <taxon>Nematoda</taxon>
        <taxon>Chromadorea</taxon>
        <taxon>Rhabditida</taxon>
        <taxon>Rhabditina</taxon>
        <taxon>Rhabditomorpha</taxon>
        <taxon>Strongyloidea</taxon>
        <taxon>Trichostrongylidae</taxon>
        <taxon>Haemonchus</taxon>
    </lineage>
</organism>
<sequence>MCLTEDLAAVPLNEHDNGALNDLADDVFDDNMNVPADESDGAVAIPQANLHDGPVFGASLHDELILADVQPGSNSLLSRGWKTPKTTSSEPDRSGSALLSSSSGTEADGGIVSFDQALRSAMEVSGSPDKVHFR</sequence>
<evidence type="ECO:0000313" key="2">
    <source>
        <dbReference type="EMBL" id="VDO17731.1"/>
    </source>
</evidence>
<dbReference type="AlphaFoldDB" id="A0A3P7TAF6"/>
<dbReference type="Proteomes" id="UP000268014">
    <property type="component" value="Unassembled WGS sequence"/>
</dbReference>
<gene>
    <name evidence="2" type="ORF">HPLM_LOCUS2955</name>
</gene>
<accession>A0A3P7TAF6</accession>
<proteinExistence type="predicted"/>